<feature type="chain" id="PRO_5040453433" description="Secreted protein" evidence="2">
    <location>
        <begin position="32"/>
        <end position="103"/>
    </location>
</feature>
<protein>
    <recommendedName>
        <fullName evidence="5">Secreted protein</fullName>
    </recommendedName>
</protein>
<dbReference type="Proteomes" id="UP001152320">
    <property type="component" value="Chromosome 5"/>
</dbReference>
<evidence type="ECO:0008006" key="5">
    <source>
        <dbReference type="Google" id="ProtNLM"/>
    </source>
</evidence>
<evidence type="ECO:0000313" key="4">
    <source>
        <dbReference type="Proteomes" id="UP001152320"/>
    </source>
</evidence>
<dbReference type="EMBL" id="JAIZAY010000005">
    <property type="protein sequence ID" value="KAJ8041640.1"/>
    <property type="molecule type" value="Genomic_DNA"/>
</dbReference>
<accession>A0A9Q1HD42</accession>
<gene>
    <name evidence="3" type="ORF">HOLleu_12513</name>
</gene>
<evidence type="ECO:0000256" key="2">
    <source>
        <dbReference type="SAM" id="SignalP"/>
    </source>
</evidence>
<name>A0A9Q1HD42_HOLLE</name>
<feature type="region of interest" description="Disordered" evidence="1">
    <location>
        <begin position="59"/>
        <end position="79"/>
    </location>
</feature>
<keyword evidence="2" id="KW-0732">Signal</keyword>
<proteinExistence type="predicted"/>
<organism evidence="3 4">
    <name type="scientific">Holothuria leucospilota</name>
    <name type="common">Black long sea cucumber</name>
    <name type="synonym">Mertensiothuria leucospilota</name>
    <dbReference type="NCBI Taxonomy" id="206669"/>
    <lineage>
        <taxon>Eukaryota</taxon>
        <taxon>Metazoa</taxon>
        <taxon>Echinodermata</taxon>
        <taxon>Eleutherozoa</taxon>
        <taxon>Echinozoa</taxon>
        <taxon>Holothuroidea</taxon>
        <taxon>Aspidochirotacea</taxon>
        <taxon>Aspidochirotida</taxon>
        <taxon>Holothuriidae</taxon>
        <taxon>Holothuria</taxon>
    </lineage>
</organism>
<reference evidence="3" key="1">
    <citation type="submission" date="2021-10" db="EMBL/GenBank/DDBJ databases">
        <title>Tropical sea cucumber genome reveals ecological adaptation and Cuvierian tubules defense mechanism.</title>
        <authorList>
            <person name="Chen T."/>
        </authorList>
    </citation>
    <scope>NUCLEOTIDE SEQUENCE</scope>
    <source>
        <strain evidence="3">Nanhai2018</strain>
        <tissue evidence="3">Muscle</tissue>
    </source>
</reference>
<keyword evidence="4" id="KW-1185">Reference proteome</keyword>
<comment type="caution">
    <text evidence="3">The sequence shown here is derived from an EMBL/GenBank/DDBJ whole genome shotgun (WGS) entry which is preliminary data.</text>
</comment>
<dbReference type="AlphaFoldDB" id="A0A9Q1HD42"/>
<sequence length="103" mass="11450">MKVKMMPLPGLALSVCTTIFLILPIIPTCEGQRTERSSPRISCGLHLLPSLFSKSCKNRAAGRRPITNPMKRKGGGADHQRKTEALWMQALLKEISGIFYPRT</sequence>
<evidence type="ECO:0000313" key="3">
    <source>
        <dbReference type="EMBL" id="KAJ8041640.1"/>
    </source>
</evidence>
<feature type="signal peptide" evidence="2">
    <location>
        <begin position="1"/>
        <end position="31"/>
    </location>
</feature>
<evidence type="ECO:0000256" key="1">
    <source>
        <dbReference type="SAM" id="MobiDB-lite"/>
    </source>
</evidence>